<reference evidence="4" key="1">
    <citation type="journal article" date="2019" name="Int. J. Syst. Evol. Microbiol.">
        <title>The Global Catalogue of Microorganisms (GCM) 10K type strain sequencing project: providing services to taxonomists for standard genome sequencing and annotation.</title>
        <authorList>
            <consortium name="The Broad Institute Genomics Platform"/>
            <consortium name="The Broad Institute Genome Sequencing Center for Infectious Disease"/>
            <person name="Wu L."/>
            <person name="Ma J."/>
        </authorList>
    </citation>
    <scope>NUCLEOTIDE SEQUENCE [LARGE SCALE GENOMIC DNA]</scope>
    <source>
        <strain evidence="4">CCUG 42722</strain>
    </source>
</reference>
<gene>
    <name evidence="3" type="ORF">ACFO6V_02995</name>
</gene>
<dbReference type="RefSeq" id="WP_377132027.1">
    <property type="nucleotide sequence ID" value="NZ_JBHSFI010000001.1"/>
</dbReference>
<dbReference type="Gene3D" id="6.10.140.190">
    <property type="match status" value="1"/>
</dbReference>
<organism evidence="3 4">
    <name type="scientific">Promicromonospora alba</name>
    <dbReference type="NCBI Taxonomy" id="1616110"/>
    <lineage>
        <taxon>Bacteria</taxon>
        <taxon>Bacillati</taxon>
        <taxon>Actinomycetota</taxon>
        <taxon>Actinomycetes</taxon>
        <taxon>Micrococcales</taxon>
        <taxon>Promicromonosporaceae</taxon>
        <taxon>Promicromonospora</taxon>
    </lineage>
</organism>
<evidence type="ECO:0000259" key="1">
    <source>
        <dbReference type="Pfam" id="PF03551"/>
    </source>
</evidence>
<proteinExistence type="predicted"/>
<dbReference type="Gene3D" id="1.10.10.10">
    <property type="entry name" value="Winged helix-like DNA-binding domain superfamily/Winged helix DNA-binding domain"/>
    <property type="match status" value="1"/>
</dbReference>
<evidence type="ECO:0000313" key="4">
    <source>
        <dbReference type="Proteomes" id="UP001596011"/>
    </source>
</evidence>
<dbReference type="Proteomes" id="UP001596011">
    <property type="component" value="Unassembled WGS sequence"/>
</dbReference>
<dbReference type="Pfam" id="PF10400">
    <property type="entry name" value="Vir_act_alpha_C"/>
    <property type="match status" value="1"/>
</dbReference>
<comment type="caution">
    <text evidence="3">The sequence shown here is derived from an EMBL/GenBank/DDBJ whole genome shotgun (WGS) entry which is preliminary data.</text>
</comment>
<evidence type="ECO:0000313" key="3">
    <source>
        <dbReference type="EMBL" id="MFC4627185.1"/>
    </source>
</evidence>
<keyword evidence="4" id="KW-1185">Reference proteome</keyword>
<evidence type="ECO:0000259" key="2">
    <source>
        <dbReference type="Pfam" id="PF10400"/>
    </source>
</evidence>
<dbReference type="SUPFAM" id="SSF46785">
    <property type="entry name" value="Winged helix' DNA-binding domain"/>
    <property type="match status" value="1"/>
</dbReference>
<protein>
    <submittedName>
        <fullName evidence="3">PadR family transcriptional regulator</fullName>
    </submittedName>
</protein>
<feature type="domain" description="Transcription regulator PadR N-terminal" evidence="1">
    <location>
        <begin position="7"/>
        <end position="81"/>
    </location>
</feature>
<dbReference type="InterPro" id="IPR036390">
    <property type="entry name" value="WH_DNA-bd_sf"/>
</dbReference>
<dbReference type="PANTHER" id="PTHR43252:SF2">
    <property type="entry name" value="TRANSCRIPTION REGULATOR, PADR-LIKE FAMILY"/>
    <property type="match status" value="1"/>
</dbReference>
<feature type="domain" description="Transcription regulator PadR C-terminal" evidence="2">
    <location>
        <begin position="93"/>
        <end position="170"/>
    </location>
</feature>
<accession>A0ABV9HEF9</accession>
<dbReference type="InterPro" id="IPR036388">
    <property type="entry name" value="WH-like_DNA-bd_sf"/>
</dbReference>
<dbReference type="InterPro" id="IPR005149">
    <property type="entry name" value="Tscrpt_reg_PadR_N"/>
</dbReference>
<sequence length="170" mass="19192">MALDALILGLLDLRPMTGYDLKKAFDGTVAHFWSADQSQIYRTLARLEQDGLVDVRVVPQAGKPDRREHRLTDGGRARLTEWLRSPLPDEKPREPFLGKLFFVGREEDPELVQALLAERRNAARRLLATLENLPVVDGDLSARLRSATLRKGILEVQAELTWLDELEAAL</sequence>
<dbReference type="EMBL" id="JBHSFI010000001">
    <property type="protein sequence ID" value="MFC4627185.1"/>
    <property type="molecule type" value="Genomic_DNA"/>
</dbReference>
<dbReference type="Pfam" id="PF03551">
    <property type="entry name" value="PadR"/>
    <property type="match status" value="1"/>
</dbReference>
<dbReference type="InterPro" id="IPR018309">
    <property type="entry name" value="Tscrpt_reg_PadR_C"/>
</dbReference>
<name>A0ABV9HEF9_9MICO</name>
<dbReference type="PANTHER" id="PTHR43252">
    <property type="entry name" value="TRANSCRIPTIONAL REGULATOR YQJI"/>
    <property type="match status" value="1"/>
</dbReference>